<dbReference type="Pfam" id="PF04286">
    <property type="entry name" value="DUF445"/>
    <property type="match status" value="1"/>
</dbReference>
<comment type="caution">
    <text evidence="3">The sequence shown here is derived from an EMBL/GenBank/DDBJ whole genome shotgun (WGS) entry which is preliminary data.</text>
</comment>
<protein>
    <submittedName>
        <fullName evidence="3">DUF445 domain-containing protein</fullName>
    </submittedName>
</protein>
<name>A0A848BY76_9FIRM</name>
<sequence>MTYRQRANAILALSFLCFVLVFWWWYSHEVGLLGELLFFVIQSALIGSIADWFAVTALFERPLGFPYHTELVYSHRTQIIDGMTHVVSEKLLQPGMWKDKLYTVSFVDKFTNWLTSSGGREKFRTLLFEVAQQAYEYGRQSKNQQYIAAHIRTYLKRQPLLSFLQDRMITMLEDPDSQMLTDIIGLIKDCVRSKEFETVLIRALDEWMAESRTAPHLIMTLNKFTGMVDTKKVAKDVQKGIIVWLERWEHAGGKERQWLCQKLELQMYAMNGQLTYTVQRWQDQFVDSLPVEMWLTSTQRASQAYFTTGVEGKDKLQNLLEGEFMHYLDYCSQYPEIKDWIDDQIRRGCEIILEHEHSLIGVAVREVLSGFDKKKFNAFLESKVGEDLAWIRINGAIVGGTLGLFVFVILKVIYEPFFVPFIRNLFM</sequence>
<dbReference type="PANTHER" id="PTHR38442">
    <property type="entry name" value="INNER MEMBRANE PROTEIN-RELATED"/>
    <property type="match status" value="1"/>
</dbReference>
<dbReference type="Proteomes" id="UP000591071">
    <property type="component" value="Unassembled WGS sequence"/>
</dbReference>
<keyword evidence="1" id="KW-1133">Transmembrane helix</keyword>
<proteinExistence type="predicted"/>
<keyword evidence="1" id="KW-0812">Transmembrane</keyword>
<keyword evidence="1" id="KW-0472">Membrane</keyword>
<accession>A0A848BY76</accession>
<dbReference type="InterPro" id="IPR007383">
    <property type="entry name" value="DUF445"/>
</dbReference>
<organism evidence="3 4">
    <name type="scientific">Megasphaera hexanoica</name>
    <dbReference type="NCBI Taxonomy" id="1675036"/>
    <lineage>
        <taxon>Bacteria</taxon>
        <taxon>Bacillati</taxon>
        <taxon>Bacillota</taxon>
        <taxon>Negativicutes</taxon>
        <taxon>Veillonellales</taxon>
        <taxon>Veillonellaceae</taxon>
        <taxon>Megasphaera</taxon>
    </lineage>
</organism>
<feature type="transmembrane region" description="Helical" evidence="1">
    <location>
        <begin position="7"/>
        <end position="26"/>
    </location>
</feature>
<dbReference type="AlphaFoldDB" id="A0A848BY76"/>
<keyword evidence="5" id="KW-1185">Reference proteome</keyword>
<dbReference type="Proteomes" id="UP001605989">
    <property type="component" value="Unassembled WGS sequence"/>
</dbReference>
<dbReference type="RefSeq" id="WP_059076466.1">
    <property type="nucleotide sequence ID" value="NZ_CP011940.1"/>
</dbReference>
<evidence type="ECO:0000313" key="2">
    <source>
        <dbReference type="EMBL" id="MFG6274240.1"/>
    </source>
</evidence>
<feature type="transmembrane region" description="Helical" evidence="1">
    <location>
        <begin position="393"/>
        <end position="414"/>
    </location>
</feature>
<evidence type="ECO:0000256" key="1">
    <source>
        <dbReference type="SAM" id="Phobius"/>
    </source>
</evidence>
<evidence type="ECO:0000313" key="3">
    <source>
        <dbReference type="EMBL" id="NME27303.1"/>
    </source>
</evidence>
<feature type="transmembrane region" description="Helical" evidence="1">
    <location>
        <begin position="38"/>
        <end position="59"/>
    </location>
</feature>
<gene>
    <name evidence="2" type="ORF">ACGTZG_13720</name>
    <name evidence="3" type="ORF">HF872_01480</name>
</gene>
<dbReference type="PANTHER" id="PTHR38442:SF1">
    <property type="entry name" value="INNER MEMBRANE PROTEIN"/>
    <property type="match status" value="1"/>
</dbReference>
<reference evidence="3 4" key="1">
    <citation type="submission" date="2020-04" db="EMBL/GenBank/DDBJ databases">
        <authorList>
            <person name="Hitch T.C.A."/>
            <person name="Wylensek D."/>
            <person name="Clavel T."/>
        </authorList>
    </citation>
    <scope>NUCLEOTIDE SEQUENCE [LARGE SCALE GENOMIC DNA]</scope>
    <source>
        <strain evidence="3 4">Oil-RF-744-FAT-WT-6-1</strain>
    </source>
</reference>
<dbReference type="KEGG" id="mhw:ACT01_13375"/>
<dbReference type="GO" id="GO:0005886">
    <property type="term" value="C:plasma membrane"/>
    <property type="evidence" value="ECO:0007669"/>
    <property type="project" value="TreeGrafter"/>
</dbReference>
<evidence type="ECO:0000313" key="5">
    <source>
        <dbReference type="Proteomes" id="UP001605989"/>
    </source>
</evidence>
<evidence type="ECO:0000313" key="4">
    <source>
        <dbReference type="Proteomes" id="UP000591071"/>
    </source>
</evidence>
<dbReference type="EMBL" id="JABAFG010000002">
    <property type="protein sequence ID" value="NME27303.1"/>
    <property type="molecule type" value="Genomic_DNA"/>
</dbReference>
<dbReference type="OrthoDB" id="9769590at2"/>
<dbReference type="EMBL" id="JBIEKR010000016">
    <property type="protein sequence ID" value="MFG6274240.1"/>
    <property type="molecule type" value="Genomic_DNA"/>
</dbReference>
<reference evidence="2 5" key="2">
    <citation type="submission" date="2024-10" db="EMBL/GenBank/DDBJ databases">
        <authorList>
            <person name="Sang B.-I."/>
            <person name="Prabhaharan D."/>
        </authorList>
    </citation>
    <scope>NUCLEOTIDE SEQUENCE [LARGE SCALE GENOMIC DNA]</scope>
    <source>
        <strain evidence="2 5">MH</strain>
    </source>
</reference>